<sequence>MSDLFSMIGSENAQDQFLNLAFQGEIKKKFQGNSGLVYLVKNDSVSPKFIAYKRCKYLTDEGRTLFEEEIMKWNSITSRYIVPIFYVHIILNEYFACMRACHGSLVDLMQGSFDETSAYVYALQLVKGMIDINNSSIIYHQDLNPQNILYEDLSQLFKDFPSNNMHPSHRFRLMISDFAMSNYYIKNNIDGKSGGKFPFKAPEQYSSTNIEGFKPDHFALGVILCMLFTNKHPCGYQPNEILRKNPKKLKTSWESWAVVGKMTVDFHNENVANLILSLLCPEPNARPDFKRCFEVLEQEFQKHDSVQCEISKFYIEYFEKQSIDYPREKINFRLN</sequence>
<evidence type="ECO:0000259" key="1">
    <source>
        <dbReference type="PROSITE" id="PS50011"/>
    </source>
</evidence>
<comment type="caution">
    <text evidence="2">The sequence shown here is derived from an EMBL/GenBank/DDBJ whole genome shotgun (WGS) entry which is preliminary data.</text>
</comment>
<organism evidence="2 3">
    <name type="scientific">Pantoea osteomyelitidis</name>
    <dbReference type="NCBI Taxonomy" id="3230026"/>
    <lineage>
        <taxon>Bacteria</taxon>
        <taxon>Pseudomonadati</taxon>
        <taxon>Pseudomonadota</taxon>
        <taxon>Gammaproteobacteria</taxon>
        <taxon>Enterobacterales</taxon>
        <taxon>Erwiniaceae</taxon>
        <taxon>Pantoea</taxon>
    </lineage>
</organism>
<name>A0ABW7Q181_9GAMM</name>
<dbReference type="EMBL" id="JBGFSN010000012">
    <property type="protein sequence ID" value="MFH8136346.1"/>
    <property type="molecule type" value="Genomic_DNA"/>
</dbReference>
<keyword evidence="3" id="KW-1185">Reference proteome</keyword>
<dbReference type="RefSeq" id="WP_397218049.1">
    <property type="nucleotide sequence ID" value="NZ_JBGFSN010000012.1"/>
</dbReference>
<dbReference type="SUPFAM" id="SSF56112">
    <property type="entry name" value="Protein kinase-like (PK-like)"/>
    <property type="match status" value="1"/>
</dbReference>
<protein>
    <submittedName>
        <fullName evidence="2">Protein kinase</fullName>
    </submittedName>
</protein>
<dbReference type="InterPro" id="IPR000719">
    <property type="entry name" value="Prot_kinase_dom"/>
</dbReference>
<evidence type="ECO:0000313" key="3">
    <source>
        <dbReference type="Proteomes" id="UP001611251"/>
    </source>
</evidence>
<dbReference type="Proteomes" id="UP001611251">
    <property type="component" value="Unassembled WGS sequence"/>
</dbReference>
<proteinExistence type="predicted"/>
<keyword evidence="2" id="KW-0418">Kinase</keyword>
<dbReference type="InterPro" id="IPR011009">
    <property type="entry name" value="Kinase-like_dom_sf"/>
</dbReference>
<reference evidence="2 3" key="1">
    <citation type="submission" date="2024-08" db="EMBL/GenBank/DDBJ databases">
        <title>Pantoea ronii - a newly identified human opportunistic pathogen.</title>
        <authorList>
            <person name="Keidar-Friedman D."/>
            <person name="Sorek N."/>
            <person name="Leshin-Carmel D."/>
            <person name="Tsur A."/>
            <person name="Amsalem M."/>
            <person name="Tolkach D."/>
            <person name="Brosh-Nissimov T."/>
        </authorList>
    </citation>
    <scope>NUCLEOTIDE SEQUENCE [LARGE SCALE GENOMIC DNA]</scope>
    <source>
        <strain evidence="2 3">AA23256</strain>
    </source>
</reference>
<feature type="domain" description="Protein kinase" evidence="1">
    <location>
        <begin position="23"/>
        <end position="306"/>
    </location>
</feature>
<dbReference type="PROSITE" id="PS50011">
    <property type="entry name" value="PROTEIN_KINASE_DOM"/>
    <property type="match status" value="1"/>
</dbReference>
<dbReference type="PANTHER" id="PTHR24361">
    <property type="entry name" value="MITOGEN-ACTIVATED KINASE KINASE KINASE"/>
    <property type="match status" value="1"/>
</dbReference>
<accession>A0ABW7Q181</accession>
<dbReference type="SMART" id="SM00220">
    <property type="entry name" value="S_TKc"/>
    <property type="match status" value="1"/>
</dbReference>
<dbReference type="Gene3D" id="1.10.510.10">
    <property type="entry name" value="Transferase(Phosphotransferase) domain 1"/>
    <property type="match status" value="1"/>
</dbReference>
<keyword evidence="2" id="KW-0808">Transferase</keyword>
<gene>
    <name evidence="2" type="ORF">ABU178_19570</name>
</gene>
<dbReference type="Pfam" id="PF00069">
    <property type="entry name" value="Pkinase"/>
    <property type="match status" value="1"/>
</dbReference>
<evidence type="ECO:0000313" key="2">
    <source>
        <dbReference type="EMBL" id="MFH8136346.1"/>
    </source>
</evidence>
<dbReference type="GO" id="GO:0016301">
    <property type="term" value="F:kinase activity"/>
    <property type="evidence" value="ECO:0007669"/>
    <property type="project" value="UniProtKB-KW"/>
</dbReference>
<dbReference type="InterPro" id="IPR053235">
    <property type="entry name" value="Ser_Thr_kinase"/>
</dbReference>